<organism evidence="1">
    <name type="scientific">viral metagenome</name>
    <dbReference type="NCBI Taxonomy" id="1070528"/>
    <lineage>
        <taxon>unclassified sequences</taxon>
        <taxon>metagenomes</taxon>
        <taxon>organismal metagenomes</taxon>
    </lineage>
</organism>
<gene>
    <name evidence="1" type="ORF">MM415B05679_0005</name>
</gene>
<dbReference type="AlphaFoldDB" id="A0A6M3LWU8"/>
<reference evidence="1" key="1">
    <citation type="submission" date="2020-03" db="EMBL/GenBank/DDBJ databases">
        <title>The deep terrestrial virosphere.</title>
        <authorList>
            <person name="Holmfeldt K."/>
            <person name="Nilsson E."/>
            <person name="Simone D."/>
            <person name="Lopez-Fernandez M."/>
            <person name="Wu X."/>
            <person name="de Brujin I."/>
            <person name="Lundin D."/>
            <person name="Andersson A."/>
            <person name="Bertilsson S."/>
            <person name="Dopson M."/>
        </authorList>
    </citation>
    <scope>NUCLEOTIDE SEQUENCE</scope>
    <source>
        <strain evidence="1">MM415B05679</strain>
    </source>
</reference>
<sequence length="73" mass="8351">MWASGGKGIRTVKEMVGLKPQIHWPTMQGDYYEYTGYKNLPMKESDKVLGKSLPSPLKRLDNHPRYAILICRG</sequence>
<accession>A0A6M3LWU8</accession>
<dbReference type="EMBL" id="MT143552">
    <property type="protein sequence ID" value="QJA98094.1"/>
    <property type="molecule type" value="Genomic_DNA"/>
</dbReference>
<protein>
    <submittedName>
        <fullName evidence="1">Uncharacterized protein</fullName>
    </submittedName>
</protein>
<evidence type="ECO:0000313" key="1">
    <source>
        <dbReference type="EMBL" id="QJA98094.1"/>
    </source>
</evidence>
<name>A0A6M3LWU8_9ZZZZ</name>
<proteinExistence type="predicted"/>